<proteinExistence type="predicted"/>
<keyword evidence="3" id="KW-1185">Reference proteome</keyword>
<organism evidence="2 3">
    <name type="scientific">Glossina brevipalpis</name>
    <dbReference type="NCBI Taxonomy" id="37001"/>
    <lineage>
        <taxon>Eukaryota</taxon>
        <taxon>Metazoa</taxon>
        <taxon>Ecdysozoa</taxon>
        <taxon>Arthropoda</taxon>
        <taxon>Hexapoda</taxon>
        <taxon>Insecta</taxon>
        <taxon>Pterygota</taxon>
        <taxon>Neoptera</taxon>
        <taxon>Endopterygota</taxon>
        <taxon>Diptera</taxon>
        <taxon>Brachycera</taxon>
        <taxon>Muscomorpha</taxon>
        <taxon>Hippoboscoidea</taxon>
        <taxon>Glossinidae</taxon>
        <taxon>Glossina</taxon>
    </lineage>
</organism>
<dbReference type="InterPro" id="IPR036322">
    <property type="entry name" value="WD40_repeat_dom_sf"/>
</dbReference>
<evidence type="ECO:0000313" key="2">
    <source>
        <dbReference type="EnsemblMetazoa" id="GBRI003605-PA"/>
    </source>
</evidence>
<reference evidence="2" key="2">
    <citation type="submission" date="2020-05" db="UniProtKB">
        <authorList>
            <consortium name="EnsemblMetazoa"/>
        </authorList>
    </citation>
    <scope>IDENTIFICATION</scope>
    <source>
        <strain evidence="2">IAEA</strain>
    </source>
</reference>
<feature type="region of interest" description="Disordered" evidence="1">
    <location>
        <begin position="21"/>
        <end position="44"/>
    </location>
</feature>
<name>A0A1A9W242_9MUSC</name>
<feature type="compositionally biased region" description="Basic residues" evidence="1">
    <location>
        <begin position="778"/>
        <end position="790"/>
    </location>
</feature>
<accession>A0A1A9W242</accession>
<sequence>MPKRAEKKDIFKRKVIKKKKESLKKDAGKVTVEKDLSSDESDESYVPKSFKASHTSTNNEIGRLLVDNSQTLIWRASHCSFPAFNVGLWPPDNDDVLPLYPSCQLSVPHSMYTAKKQCETIDLCHKRPMTLEFYRKRLITTRTTYQRAVQKKKLRATEKEDIYHCSAYDMAERVFLNPDPYFHGSYDYYYTGGNLCILPETGKVLHVTGNNLQTLNLGNISGNVDVATVENLVTLDLKDNTEIFEIQSLKASTNSNYFDHFISRQRNVVSLCARTSDGSSLTTLALFKNQTTPFISVAQSMGDVNVLLISNMKQQLRQYNLRKSVPSLVKLYDANSYKSKCLWNTIKPWCENTFAYANEKQLSLIDLRTPSGQWLDNVTINQNATYDCDHITALTISAFENLLYVCTNHTLHCLDIRNFNTNSLNNSQNAVCRWTHQCKYAPLMMETFQNKNKEHIALSSPVAGDLCICEMSRMANSEISESTVISEKPAYIYKSFCLPYQPPTLMEAYNSARLKGNCLQPEANLQARLQSCTTGLKFYNLMRNNRRKRAYLMFSNSNGDIYAHTLTKRHEVETEDRTNNFSNEMMGKYAEKICDLQSVPLHYSDIVKLKNIRKIFRCKYLSNLSKYDLETVEETYNENQTPLRDEAINNVNKKKRCHMGRWQKSLIKLCSYKDALAKDLLSIWDVDDEVEGNCIELNNLSANQIIKSETKVHNWLKAQNNEDDQPMTRIAPSEAARYLQDDTVPTDQLFDLSQSENIFGDFENAHQSTQITDLNTSKSKKKPKKYTKGF</sequence>
<dbReference type="SUPFAM" id="SSF50978">
    <property type="entry name" value="WD40 repeat-like"/>
    <property type="match status" value="1"/>
</dbReference>
<evidence type="ECO:0000256" key="1">
    <source>
        <dbReference type="SAM" id="MobiDB-lite"/>
    </source>
</evidence>
<evidence type="ECO:0000313" key="3">
    <source>
        <dbReference type="Proteomes" id="UP000091820"/>
    </source>
</evidence>
<dbReference type="EnsemblMetazoa" id="GBRI003605-RA">
    <property type="protein sequence ID" value="GBRI003605-PA"/>
    <property type="gene ID" value="GBRI003605"/>
</dbReference>
<reference evidence="3" key="1">
    <citation type="submission" date="2014-03" db="EMBL/GenBank/DDBJ databases">
        <authorList>
            <person name="Aksoy S."/>
            <person name="Warren W."/>
            <person name="Wilson R.K."/>
        </authorList>
    </citation>
    <scope>NUCLEOTIDE SEQUENCE [LARGE SCALE GENOMIC DNA]</scope>
    <source>
        <strain evidence="3">IAEA</strain>
    </source>
</reference>
<dbReference type="AlphaFoldDB" id="A0A1A9W242"/>
<dbReference type="VEuPathDB" id="VectorBase:GBRI003605"/>
<protein>
    <submittedName>
        <fullName evidence="2">Uncharacterized protein</fullName>
    </submittedName>
</protein>
<feature type="region of interest" description="Disordered" evidence="1">
    <location>
        <begin position="770"/>
        <end position="790"/>
    </location>
</feature>
<dbReference type="Proteomes" id="UP000091820">
    <property type="component" value="Unassembled WGS sequence"/>
</dbReference>
<feature type="compositionally biased region" description="Basic and acidic residues" evidence="1">
    <location>
        <begin position="23"/>
        <end position="37"/>
    </location>
</feature>